<organism evidence="2">
    <name type="scientific">Cacopsylla melanoneura</name>
    <dbReference type="NCBI Taxonomy" id="428564"/>
    <lineage>
        <taxon>Eukaryota</taxon>
        <taxon>Metazoa</taxon>
        <taxon>Ecdysozoa</taxon>
        <taxon>Arthropoda</taxon>
        <taxon>Hexapoda</taxon>
        <taxon>Insecta</taxon>
        <taxon>Pterygota</taxon>
        <taxon>Neoptera</taxon>
        <taxon>Paraneoptera</taxon>
        <taxon>Hemiptera</taxon>
        <taxon>Sternorrhyncha</taxon>
        <taxon>Psylloidea</taxon>
        <taxon>Psyllidae</taxon>
        <taxon>Psyllinae</taxon>
        <taxon>Cacopsylla</taxon>
    </lineage>
</organism>
<feature type="coiled-coil region" evidence="1">
    <location>
        <begin position="72"/>
        <end position="148"/>
    </location>
</feature>
<dbReference type="EMBL" id="HBUF01442616">
    <property type="protein sequence ID" value="CAG6743039.1"/>
    <property type="molecule type" value="Transcribed_RNA"/>
</dbReference>
<reference evidence="2" key="1">
    <citation type="submission" date="2021-05" db="EMBL/GenBank/DDBJ databases">
        <authorList>
            <person name="Alioto T."/>
            <person name="Alioto T."/>
            <person name="Gomez Garrido J."/>
        </authorList>
    </citation>
    <scope>NUCLEOTIDE SEQUENCE</scope>
</reference>
<dbReference type="AlphaFoldDB" id="A0A8D9E8A5"/>
<protein>
    <submittedName>
        <fullName evidence="2">Uncharacterized protein</fullName>
    </submittedName>
</protein>
<name>A0A8D9E8A5_9HEMI</name>
<accession>A0A8D9E8A5</accession>
<evidence type="ECO:0000256" key="1">
    <source>
        <dbReference type="SAM" id="Coils"/>
    </source>
</evidence>
<proteinExistence type="predicted"/>
<sequence>MGPPTRSIAGLIGSIQDDNSLTQEDKELYLKVHQELNFMDQRIKSRERFDLSVINNHTSTIFEHIRVKNKIMRSYKEEVQKMTAKINDLEAEKQHLQLKTSNLEHEIKEQILENNNYNDLIKEKDETIRGKVLEIKEKEEEILSLKAQPKATDTTLDIEISEQGQSMKDFGFIICLSKQGRGGINFFFT</sequence>
<keyword evidence="1" id="KW-0175">Coiled coil</keyword>
<evidence type="ECO:0000313" key="2">
    <source>
        <dbReference type="EMBL" id="CAG6743039.1"/>
    </source>
</evidence>